<gene>
    <name evidence="2" type="ORF">KH142_04570</name>
</gene>
<name>A0A943UXX3_9ACTN</name>
<protein>
    <recommendedName>
        <fullName evidence="4">Holin</fullName>
    </recommendedName>
</protein>
<dbReference type="Proteomes" id="UP000727506">
    <property type="component" value="Unassembled WGS sequence"/>
</dbReference>
<dbReference type="EMBL" id="JAGZSV010000062">
    <property type="protein sequence ID" value="MBS6940748.1"/>
    <property type="molecule type" value="Genomic_DNA"/>
</dbReference>
<comment type="caution">
    <text evidence="2">The sequence shown here is derived from an EMBL/GenBank/DDBJ whole genome shotgun (WGS) entry which is preliminary data.</text>
</comment>
<evidence type="ECO:0000313" key="2">
    <source>
        <dbReference type="EMBL" id="MBS6940748.1"/>
    </source>
</evidence>
<keyword evidence="1" id="KW-0812">Transmembrane</keyword>
<proteinExistence type="predicted"/>
<organism evidence="2 3">
    <name type="scientific">Slackia piriformis</name>
    <dbReference type="NCBI Taxonomy" id="626934"/>
    <lineage>
        <taxon>Bacteria</taxon>
        <taxon>Bacillati</taxon>
        <taxon>Actinomycetota</taxon>
        <taxon>Coriobacteriia</taxon>
        <taxon>Eggerthellales</taxon>
        <taxon>Eggerthellaceae</taxon>
        <taxon>Slackia</taxon>
    </lineage>
</organism>
<evidence type="ECO:0000256" key="1">
    <source>
        <dbReference type="SAM" id="Phobius"/>
    </source>
</evidence>
<feature type="transmembrane region" description="Helical" evidence="1">
    <location>
        <begin position="52"/>
        <end position="72"/>
    </location>
</feature>
<reference evidence="2" key="1">
    <citation type="submission" date="2021-02" db="EMBL/GenBank/DDBJ databases">
        <title>Infant gut strain persistence is associated with maternal origin, phylogeny, and functional potential including surface adhesion and iron acquisition.</title>
        <authorList>
            <person name="Lou Y.C."/>
        </authorList>
    </citation>
    <scope>NUCLEOTIDE SEQUENCE</scope>
    <source>
        <strain evidence="2">L2_039_000G1_dasL2_039_000G1_concoct_11</strain>
    </source>
</reference>
<keyword evidence="1" id="KW-1133">Transmembrane helix</keyword>
<evidence type="ECO:0008006" key="4">
    <source>
        <dbReference type="Google" id="ProtNLM"/>
    </source>
</evidence>
<keyword evidence="1" id="KW-0472">Membrane</keyword>
<sequence>MDENDISQAPRYWLPDRAYQALKWIGLAALPTLSWTYQALAAVWSLPMANEVSATLGIAGTAVAVLIGASSLKARGGGDA</sequence>
<dbReference type="AlphaFoldDB" id="A0A943UXX3"/>
<feature type="transmembrane region" description="Helical" evidence="1">
    <location>
        <begin position="21"/>
        <end position="46"/>
    </location>
</feature>
<accession>A0A943UXX3</accession>
<evidence type="ECO:0000313" key="3">
    <source>
        <dbReference type="Proteomes" id="UP000727506"/>
    </source>
</evidence>